<dbReference type="PROSITE" id="PS51900">
    <property type="entry name" value="CB"/>
    <property type="match status" value="1"/>
</dbReference>
<dbReference type="EMBL" id="JAUSZS010000008">
    <property type="protein sequence ID" value="MDQ0937056.1"/>
    <property type="molecule type" value="Genomic_DNA"/>
</dbReference>
<evidence type="ECO:0000313" key="5">
    <source>
        <dbReference type="EMBL" id="MDQ0937056.1"/>
    </source>
</evidence>
<dbReference type="InterPro" id="IPR011010">
    <property type="entry name" value="DNA_brk_join_enz"/>
</dbReference>
<feature type="domain" description="Core-binding (CB)" evidence="4">
    <location>
        <begin position="55"/>
        <end position="135"/>
    </location>
</feature>
<dbReference type="InterPro" id="IPR004107">
    <property type="entry name" value="Integrase_SAM-like_N"/>
</dbReference>
<dbReference type="SUPFAM" id="SSF47823">
    <property type="entry name" value="lambda integrase-like, N-terminal domain"/>
    <property type="match status" value="1"/>
</dbReference>
<dbReference type="InterPro" id="IPR010998">
    <property type="entry name" value="Integrase_recombinase_N"/>
</dbReference>
<proteinExistence type="predicted"/>
<evidence type="ECO:0000256" key="3">
    <source>
        <dbReference type="PROSITE-ProRule" id="PRU01248"/>
    </source>
</evidence>
<dbReference type="SUPFAM" id="SSF56349">
    <property type="entry name" value="DNA breaking-rejoining enzymes"/>
    <property type="match status" value="1"/>
</dbReference>
<keyword evidence="1 3" id="KW-0238">DNA-binding</keyword>
<evidence type="ECO:0000259" key="4">
    <source>
        <dbReference type="PROSITE" id="PS51900"/>
    </source>
</evidence>
<dbReference type="Gene3D" id="1.10.150.130">
    <property type="match status" value="1"/>
</dbReference>
<protein>
    <submittedName>
        <fullName evidence="5">Integrase</fullName>
    </submittedName>
</protein>
<reference evidence="5 6" key="1">
    <citation type="submission" date="2023-07" db="EMBL/GenBank/DDBJ databases">
        <title>Comparative genomics of wheat-associated soil bacteria to identify genetic determinants of phenazine resistance.</title>
        <authorList>
            <person name="Mouncey N."/>
        </authorList>
    </citation>
    <scope>NUCLEOTIDE SEQUENCE [LARGE SCALE GENOMIC DNA]</scope>
    <source>
        <strain evidence="5 6">W2I16</strain>
    </source>
</reference>
<gene>
    <name evidence="5" type="ORF">QFZ49_007031</name>
</gene>
<dbReference type="PANTHER" id="PTHR30349">
    <property type="entry name" value="PHAGE INTEGRASE-RELATED"/>
    <property type="match status" value="1"/>
</dbReference>
<evidence type="ECO:0000256" key="2">
    <source>
        <dbReference type="ARBA" id="ARBA00023172"/>
    </source>
</evidence>
<comment type="caution">
    <text evidence="5">The sequence shown here is derived from an EMBL/GenBank/DDBJ whole genome shotgun (WGS) entry which is preliminary data.</text>
</comment>
<evidence type="ECO:0000313" key="6">
    <source>
        <dbReference type="Proteomes" id="UP001223072"/>
    </source>
</evidence>
<accession>A0ABU0RYK4</accession>
<dbReference type="Proteomes" id="UP001223072">
    <property type="component" value="Unassembled WGS sequence"/>
</dbReference>
<evidence type="ECO:0000256" key="1">
    <source>
        <dbReference type="ARBA" id="ARBA00023125"/>
    </source>
</evidence>
<dbReference type="RefSeq" id="WP_307630362.1">
    <property type="nucleotide sequence ID" value="NZ_JAUSZS010000008.1"/>
</dbReference>
<name>A0ABU0RYK4_9ACTN</name>
<dbReference type="Gene3D" id="1.10.443.10">
    <property type="entry name" value="Intergrase catalytic core"/>
    <property type="match status" value="1"/>
</dbReference>
<dbReference type="InterPro" id="IPR013762">
    <property type="entry name" value="Integrase-like_cat_sf"/>
</dbReference>
<dbReference type="InterPro" id="IPR050090">
    <property type="entry name" value="Tyrosine_recombinase_XerCD"/>
</dbReference>
<sequence>MDYFFTSRVTARRHYEAPSGITLDGTQYTSRSKALKDGTPFFLGADMRPLEPHCTFFYELAKALEAKSLRDYTYDFLDLDDFLARLDPPADLLSATEDDLIAYRDYCIEYRDEPMAPATWKRRRATINRFYDWAVDEARLLDRRPYYRKKNGRDILNWGATSELDVRHLTFEQWWFLDRVGLRGLLPDGKADPAFRSGHALRDSCGGNLSITTGLRLREFSALLDIELGSPRRDGSTKEVELQAIAKFGLPRTTEIQDATLRELDWYRRTERAGFLRKAAKNLHRQRDELFVVDDIDTRAMKLSGIQDGRRRTYRIKAMKAPLRRITVVEGEHGLESMALFVGRNGRMISSQRWEQIFADAHARAVRIAAEHNLPLEMPGQVRIHDLRHTFAVYMLEQLTELVRAHDEEQQRLTGRLPAYAADHVSRNPFLTVMRLLGHRRPESTMRYLTYKRKTNLLVARAVKDWNDQDRTYADLAARQAGGWAA</sequence>
<dbReference type="Pfam" id="PF02899">
    <property type="entry name" value="Phage_int_SAM_1"/>
    <property type="match status" value="1"/>
</dbReference>
<dbReference type="InterPro" id="IPR044068">
    <property type="entry name" value="CB"/>
</dbReference>
<organism evidence="5 6">
    <name type="scientific">Streptomyces turgidiscabies</name>
    <dbReference type="NCBI Taxonomy" id="85558"/>
    <lineage>
        <taxon>Bacteria</taxon>
        <taxon>Bacillati</taxon>
        <taxon>Actinomycetota</taxon>
        <taxon>Actinomycetes</taxon>
        <taxon>Kitasatosporales</taxon>
        <taxon>Streptomycetaceae</taxon>
        <taxon>Streptomyces</taxon>
    </lineage>
</organism>
<keyword evidence="6" id="KW-1185">Reference proteome</keyword>
<keyword evidence="2" id="KW-0233">DNA recombination</keyword>
<dbReference type="PANTHER" id="PTHR30349:SF64">
    <property type="entry name" value="PROPHAGE INTEGRASE INTD-RELATED"/>
    <property type="match status" value="1"/>
</dbReference>